<name>A0ABS0DJ15_9NOCA</name>
<dbReference type="RefSeq" id="WP_195005297.1">
    <property type="nucleotide sequence ID" value="NZ_JADLQN010000018.1"/>
</dbReference>
<sequence length="83" mass="8670">MSIHVGSFTPEDYQPQVRITPGVSYTVDGQPTVSATLVAVKWGEHLNIAMDYAQAAQLVAVLGAALADYGPDTPPVDLSSVGL</sequence>
<reference evidence="1 2" key="1">
    <citation type="submission" date="2020-10" db="EMBL/GenBank/DDBJ databases">
        <title>Identification of Nocardia species via Next-generation sequencing and recognition of intraspecies genetic diversity.</title>
        <authorList>
            <person name="Li P."/>
            <person name="Li P."/>
            <person name="Lu B."/>
        </authorList>
    </citation>
    <scope>NUCLEOTIDE SEQUENCE [LARGE SCALE GENOMIC DNA]</scope>
    <source>
        <strain evidence="1 2">BJ06-0143</strain>
    </source>
</reference>
<dbReference type="Proteomes" id="UP000707731">
    <property type="component" value="Unassembled WGS sequence"/>
</dbReference>
<evidence type="ECO:0000313" key="1">
    <source>
        <dbReference type="EMBL" id="MBF6358462.1"/>
    </source>
</evidence>
<organism evidence="1 2">
    <name type="scientific">Nocardia higoensis</name>
    <dbReference type="NCBI Taxonomy" id="228599"/>
    <lineage>
        <taxon>Bacteria</taxon>
        <taxon>Bacillati</taxon>
        <taxon>Actinomycetota</taxon>
        <taxon>Actinomycetes</taxon>
        <taxon>Mycobacteriales</taxon>
        <taxon>Nocardiaceae</taxon>
        <taxon>Nocardia</taxon>
    </lineage>
</organism>
<proteinExistence type="predicted"/>
<evidence type="ECO:0000313" key="2">
    <source>
        <dbReference type="Proteomes" id="UP000707731"/>
    </source>
</evidence>
<keyword evidence="2" id="KW-1185">Reference proteome</keyword>
<gene>
    <name evidence="1" type="ORF">IU449_28605</name>
</gene>
<accession>A0ABS0DJ15</accession>
<protein>
    <submittedName>
        <fullName evidence="1">Uncharacterized protein</fullName>
    </submittedName>
</protein>
<comment type="caution">
    <text evidence="1">The sequence shown here is derived from an EMBL/GenBank/DDBJ whole genome shotgun (WGS) entry which is preliminary data.</text>
</comment>
<dbReference type="EMBL" id="JADLQN010000018">
    <property type="protein sequence ID" value="MBF6358462.1"/>
    <property type="molecule type" value="Genomic_DNA"/>
</dbReference>